<keyword evidence="2" id="KW-0813">Transport</keyword>
<dbReference type="PANTHER" id="PTHR42711">
    <property type="entry name" value="ABC TRANSPORTER ATP-BINDING PROTEIN"/>
    <property type="match status" value="1"/>
</dbReference>
<organism evidence="7 8">
    <name type="scientific">Salinirubrum litoreum</name>
    <dbReference type="NCBI Taxonomy" id="1126234"/>
    <lineage>
        <taxon>Archaea</taxon>
        <taxon>Methanobacteriati</taxon>
        <taxon>Methanobacteriota</taxon>
        <taxon>Stenosarchaea group</taxon>
        <taxon>Halobacteria</taxon>
        <taxon>Halobacteriales</taxon>
        <taxon>Haloferacaceae</taxon>
        <taxon>Salinirubrum</taxon>
    </lineage>
</organism>
<feature type="domain" description="ABC transporter" evidence="6">
    <location>
        <begin position="34"/>
        <end position="270"/>
    </location>
</feature>
<feature type="compositionally biased region" description="Low complexity" evidence="5">
    <location>
        <begin position="22"/>
        <end position="33"/>
    </location>
</feature>
<evidence type="ECO:0000256" key="1">
    <source>
        <dbReference type="ARBA" id="ARBA00005417"/>
    </source>
</evidence>
<comment type="similarity">
    <text evidence="1">Belongs to the ABC transporter superfamily.</text>
</comment>
<protein>
    <submittedName>
        <fullName evidence="7">ABC transporter ATP-binding protein</fullName>
    </submittedName>
</protein>
<feature type="region of interest" description="Disordered" evidence="5">
    <location>
        <begin position="1"/>
        <end position="33"/>
    </location>
</feature>
<dbReference type="GO" id="GO:0005524">
    <property type="term" value="F:ATP binding"/>
    <property type="evidence" value="ECO:0007669"/>
    <property type="project" value="UniProtKB-KW"/>
</dbReference>
<evidence type="ECO:0000313" key="8">
    <source>
        <dbReference type="Proteomes" id="UP001596201"/>
    </source>
</evidence>
<gene>
    <name evidence="7" type="ORF">ACFPJ5_12750</name>
</gene>
<evidence type="ECO:0000256" key="4">
    <source>
        <dbReference type="ARBA" id="ARBA00022840"/>
    </source>
</evidence>
<evidence type="ECO:0000256" key="3">
    <source>
        <dbReference type="ARBA" id="ARBA00022741"/>
    </source>
</evidence>
<dbReference type="CDD" id="cd03230">
    <property type="entry name" value="ABC_DR_subfamily_A"/>
    <property type="match status" value="1"/>
</dbReference>
<dbReference type="SUPFAM" id="SSF52540">
    <property type="entry name" value="P-loop containing nucleoside triphosphate hydrolases"/>
    <property type="match status" value="1"/>
</dbReference>
<accession>A0ABD5RCN9</accession>
<dbReference type="InterPro" id="IPR003439">
    <property type="entry name" value="ABC_transporter-like_ATP-bd"/>
</dbReference>
<reference evidence="7 8" key="1">
    <citation type="journal article" date="2019" name="Int. J. Syst. Evol. Microbiol.">
        <title>The Global Catalogue of Microorganisms (GCM) 10K type strain sequencing project: providing services to taxonomists for standard genome sequencing and annotation.</title>
        <authorList>
            <consortium name="The Broad Institute Genomics Platform"/>
            <consortium name="The Broad Institute Genome Sequencing Center for Infectious Disease"/>
            <person name="Wu L."/>
            <person name="Ma J."/>
        </authorList>
    </citation>
    <scope>NUCLEOTIDE SEQUENCE [LARGE SCALE GENOMIC DNA]</scope>
    <source>
        <strain evidence="7 8">CGMCC 1.12237</strain>
    </source>
</reference>
<keyword evidence="3" id="KW-0547">Nucleotide-binding</keyword>
<sequence length="390" mass="41355">MTARDGRVPGGPPASSDDPDPATDGSTATTDPAVSVAGVTKRFGAGDEAVTAVDDVSFTIESGSVVGLLGPNGAGKTTLIKSILGMVVPDEGEVHVHGIDVRRHPRRAYAHVDAMLEGARNDYWRLTVRENLRYFATIGGVDPDSAEPYHDRLLDRLDLLDKADTPVRKLSRGMKQKVSLASALAGNASVLFLDEPTLGLDVESSRTLQRELRRLAEEEGLTVVLSSHDMDVIETVCDRVIILSGGRIVADDSVEALLSGGSAHGLAITSQDLDTDLLAALRDEFTVTDAEVFDDDSGGRIAVAVDSEGVYDLFGRLRSAGVRLDRIRSVEVDLEDVFVDLTGIDAGEPAPESLGDDDPGGHGGDDSDRKRARGEEQPTPVHRPDGGSES</sequence>
<dbReference type="SMART" id="SM00382">
    <property type="entry name" value="AAA"/>
    <property type="match status" value="1"/>
</dbReference>
<dbReference type="InterPro" id="IPR050763">
    <property type="entry name" value="ABC_transporter_ATP-binding"/>
</dbReference>
<dbReference type="RefSeq" id="WP_227230048.1">
    <property type="nucleotide sequence ID" value="NZ_JAJCVJ010000002.1"/>
</dbReference>
<feature type="compositionally biased region" description="Basic and acidic residues" evidence="5">
    <location>
        <begin position="359"/>
        <end position="390"/>
    </location>
</feature>
<dbReference type="Pfam" id="PF00005">
    <property type="entry name" value="ABC_tran"/>
    <property type="match status" value="1"/>
</dbReference>
<evidence type="ECO:0000256" key="2">
    <source>
        <dbReference type="ARBA" id="ARBA00022448"/>
    </source>
</evidence>
<evidence type="ECO:0000256" key="5">
    <source>
        <dbReference type="SAM" id="MobiDB-lite"/>
    </source>
</evidence>
<name>A0ABD5RCN9_9EURY</name>
<dbReference type="InterPro" id="IPR027417">
    <property type="entry name" value="P-loop_NTPase"/>
</dbReference>
<evidence type="ECO:0000313" key="7">
    <source>
        <dbReference type="EMBL" id="MFC5367801.1"/>
    </source>
</evidence>
<keyword evidence="4 7" id="KW-0067">ATP-binding</keyword>
<dbReference type="InterPro" id="IPR003593">
    <property type="entry name" value="AAA+_ATPase"/>
</dbReference>
<dbReference type="Gene3D" id="3.40.50.300">
    <property type="entry name" value="P-loop containing nucleotide triphosphate hydrolases"/>
    <property type="match status" value="1"/>
</dbReference>
<proteinExistence type="inferred from homology"/>
<dbReference type="PANTHER" id="PTHR42711:SF5">
    <property type="entry name" value="ABC TRANSPORTER ATP-BINDING PROTEIN NATA"/>
    <property type="match status" value="1"/>
</dbReference>
<feature type="region of interest" description="Disordered" evidence="5">
    <location>
        <begin position="343"/>
        <end position="390"/>
    </location>
</feature>
<dbReference type="EMBL" id="JBHSKX010000002">
    <property type="protein sequence ID" value="MFC5367801.1"/>
    <property type="molecule type" value="Genomic_DNA"/>
</dbReference>
<dbReference type="AlphaFoldDB" id="A0ABD5RCN9"/>
<dbReference type="PROSITE" id="PS50893">
    <property type="entry name" value="ABC_TRANSPORTER_2"/>
    <property type="match status" value="1"/>
</dbReference>
<dbReference type="Proteomes" id="UP001596201">
    <property type="component" value="Unassembled WGS sequence"/>
</dbReference>
<keyword evidence="8" id="KW-1185">Reference proteome</keyword>
<comment type="caution">
    <text evidence="7">The sequence shown here is derived from an EMBL/GenBank/DDBJ whole genome shotgun (WGS) entry which is preliminary data.</text>
</comment>
<evidence type="ECO:0000259" key="6">
    <source>
        <dbReference type="PROSITE" id="PS50893"/>
    </source>
</evidence>